<comment type="subunit">
    <text evidence="2">Homodimer.</text>
</comment>
<comment type="catalytic activity">
    <reaction evidence="2">
        <text>phosphonoacetaldehyde + H2O = acetaldehyde + phosphate + H(+)</text>
        <dbReference type="Rhea" id="RHEA:18905"/>
        <dbReference type="ChEBI" id="CHEBI:15343"/>
        <dbReference type="ChEBI" id="CHEBI:15377"/>
        <dbReference type="ChEBI" id="CHEBI:15378"/>
        <dbReference type="ChEBI" id="CHEBI:43474"/>
        <dbReference type="ChEBI" id="CHEBI:58383"/>
        <dbReference type="EC" id="3.11.1.1"/>
    </reaction>
</comment>
<dbReference type="GO" id="GO:0008967">
    <property type="term" value="F:phosphoglycolate phosphatase activity"/>
    <property type="evidence" value="ECO:0007669"/>
    <property type="project" value="TreeGrafter"/>
</dbReference>
<dbReference type="GO" id="GO:0050194">
    <property type="term" value="F:phosphonoacetaldehyde hydrolase activity"/>
    <property type="evidence" value="ECO:0007669"/>
    <property type="project" value="UniProtKB-UniRule"/>
</dbReference>
<dbReference type="NCBIfam" id="TIGR01422">
    <property type="entry name" value="phosphonatase"/>
    <property type="match status" value="1"/>
</dbReference>
<name>A0A3D9KHC3_9BACL</name>
<feature type="binding site" evidence="2">
    <location>
        <position position="184"/>
    </location>
    <ligand>
        <name>Mg(2+)</name>
        <dbReference type="ChEBI" id="CHEBI:18420"/>
    </ligand>
</feature>
<dbReference type="SFLD" id="SFLDS00003">
    <property type="entry name" value="Haloacid_Dehalogenase"/>
    <property type="match status" value="1"/>
</dbReference>
<dbReference type="EC" id="3.11.1.1" evidence="2"/>
<dbReference type="Gene3D" id="1.10.150.240">
    <property type="entry name" value="Putative phosphatase, domain 2"/>
    <property type="match status" value="1"/>
</dbReference>
<keyword evidence="2 3" id="KW-0378">Hydrolase</keyword>
<feature type="binding site" evidence="2">
    <location>
        <position position="11"/>
    </location>
    <ligand>
        <name>Mg(2+)</name>
        <dbReference type="ChEBI" id="CHEBI:18420"/>
    </ligand>
</feature>
<dbReference type="GO" id="GO:0006281">
    <property type="term" value="P:DNA repair"/>
    <property type="evidence" value="ECO:0007669"/>
    <property type="project" value="TreeGrafter"/>
</dbReference>
<feature type="active site" description="Schiff-base intermediate with substrate" evidence="2">
    <location>
        <position position="50"/>
    </location>
</feature>
<feature type="active site" description="Nucleophile" evidence="2">
    <location>
        <position position="9"/>
    </location>
</feature>
<dbReference type="AlphaFoldDB" id="A0A3D9KHC3"/>
<accession>A0A3D9KHC3</accession>
<sequence>MRLRGMVLDWAGTTVDYGCMAPVQAFMEVFRSLGLEPTMEEVRAPMGLLKWDHIKTMLEMPRISRQFEERMGRSFTDEDVDRIHELFEPKLLGSLERFSHPMASVVEIVERLRADGMKIGATTGYTDTMMRIVAETARKDGYEPDCWITPDSVGGKGRPYPYMIYTNMIRLDMGLPIQVVKVGDTASDMQEARNAGVWAIGILKGSSMLGLSEEETASMPASDLEALLEKAKRQYIEQGAHDVVEIFSQLPDAVERINRRLLAGERP</sequence>
<dbReference type="SFLD" id="SFLDG01129">
    <property type="entry name" value="C1.5:_HAD__Beta-PGM__Phosphata"/>
    <property type="match status" value="1"/>
</dbReference>
<comment type="similarity">
    <text evidence="2">Belongs to the HAD-like hydrolase superfamily. PhnX family.</text>
</comment>
<gene>
    <name evidence="2" type="primary">phnX</name>
    <name evidence="3" type="ORF">DFP98_104267</name>
</gene>
<dbReference type="GO" id="GO:0005829">
    <property type="term" value="C:cytosol"/>
    <property type="evidence" value="ECO:0007669"/>
    <property type="project" value="TreeGrafter"/>
</dbReference>
<dbReference type="InterPro" id="IPR023214">
    <property type="entry name" value="HAD_sf"/>
</dbReference>
<dbReference type="EMBL" id="QRDZ01000004">
    <property type="protein sequence ID" value="RED85562.1"/>
    <property type="molecule type" value="Genomic_DNA"/>
</dbReference>
<evidence type="ECO:0000313" key="3">
    <source>
        <dbReference type="EMBL" id="RED85562.1"/>
    </source>
</evidence>
<keyword evidence="4" id="KW-1185">Reference proteome</keyword>
<dbReference type="InterPro" id="IPR036412">
    <property type="entry name" value="HAD-like_sf"/>
</dbReference>
<protein>
    <recommendedName>
        <fullName evidence="2">Phosphonoacetaldehyde hydrolase</fullName>
        <shortName evidence="2">Phosphonatase</shortName>
        <ecNumber evidence="2">3.11.1.1</ecNumber>
    </recommendedName>
    <alternativeName>
        <fullName evidence="2">Phosphonoacetaldehyde phosphonohydrolase</fullName>
    </alternativeName>
</protein>
<dbReference type="InterPro" id="IPR006323">
    <property type="entry name" value="Phosphonoacetald_hydro"/>
</dbReference>
<dbReference type="HAMAP" id="MF_01375">
    <property type="entry name" value="PhnX"/>
    <property type="match status" value="1"/>
</dbReference>
<dbReference type="PANTHER" id="PTHR43434:SF19">
    <property type="entry name" value="PHOSPHONOACETALDEHYDE HYDROLASE"/>
    <property type="match status" value="1"/>
</dbReference>
<feature type="binding site" evidence="2">
    <location>
        <position position="9"/>
    </location>
    <ligand>
        <name>Mg(2+)</name>
        <dbReference type="ChEBI" id="CHEBI:18420"/>
    </ligand>
</feature>
<organism evidence="3 4">
    <name type="scientific">Cohnella phaseoli</name>
    <dbReference type="NCBI Taxonomy" id="456490"/>
    <lineage>
        <taxon>Bacteria</taxon>
        <taxon>Bacillati</taxon>
        <taxon>Bacillota</taxon>
        <taxon>Bacilli</taxon>
        <taxon>Bacillales</taxon>
        <taxon>Paenibacillaceae</taxon>
        <taxon>Cohnella</taxon>
    </lineage>
</organism>
<comment type="function">
    <text evidence="2">Involved in phosphonate degradation.</text>
</comment>
<dbReference type="OrthoDB" id="5504491at2"/>
<dbReference type="InterPro" id="IPR023198">
    <property type="entry name" value="PGP-like_dom2"/>
</dbReference>
<dbReference type="SUPFAM" id="SSF56784">
    <property type="entry name" value="HAD-like"/>
    <property type="match status" value="1"/>
</dbReference>
<reference evidence="3 4" key="1">
    <citation type="submission" date="2018-07" db="EMBL/GenBank/DDBJ databases">
        <title>Genomic Encyclopedia of Type Strains, Phase III (KMG-III): the genomes of soil and plant-associated and newly described type strains.</title>
        <authorList>
            <person name="Whitman W."/>
        </authorList>
    </citation>
    <scope>NUCLEOTIDE SEQUENCE [LARGE SCALE GENOMIC DNA]</scope>
    <source>
        <strain evidence="3 4">CECT 7287</strain>
    </source>
</reference>
<comment type="caution">
    <text evidence="3">The sequence shown here is derived from an EMBL/GenBank/DDBJ whole genome shotgun (WGS) entry which is preliminary data.</text>
</comment>
<dbReference type="Pfam" id="PF00702">
    <property type="entry name" value="Hydrolase"/>
    <property type="match status" value="1"/>
</dbReference>
<proteinExistence type="inferred from homology"/>
<evidence type="ECO:0000256" key="2">
    <source>
        <dbReference type="HAMAP-Rule" id="MF_01375"/>
    </source>
</evidence>
<keyword evidence="2" id="KW-0479">Metal-binding</keyword>
<comment type="cofactor">
    <cofactor evidence="2">
        <name>Mg(2+)</name>
        <dbReference type="ChEBI" id="CHEBI:18420"/>
    </cofactor>
    <text evidence="2">Binds 1 Mg(2+) ion per subunit.</text>
</comment>
<dbReference type="PANTHER" id="PTHR43434">
    <property type="entry name" value="PHOSPHOGLYCOLATE PHOSPHATASE"/>
    <property type="match status" value="1"/>
</dbReference>
<dbReference type="InterPro" id="IPR050155">
    <property type="entry name" value="HAD-like_hydrolase_sf"/>
</dbReference>
<dbReference type="GO" id="GO:0000287">
    <property type="term" value="F:magnesium ion binding"/>
    <property type="evidence" value="ECO:0007669"/>
    <property type="project" value="UniProtKB-UniRule"/>
</dbReference>
<keyword evidence="2" id="KW-0460">Magnesium</keyword>
<evidence type="ECO:0000313" key="4">
    <source>
        <dbReference type="Proteomes" id="UP000256977"/>
    </source>
</evidence>
<dbReference type="Gene3D" id="3.40.50.1000">
    <property type="entry name" value="HAD superfamily/HAD-like"/>
    <property type="match status" value="1"/>
</dbReference>
<dbReference type="Proteomes" id="UP000256977">
    <property type="component" value="Unassembled WGS sequence"/>
</dbReference>
<evidence type="ECO:0000256" key="1">
    <source>
        <dbReference type="ARBA" id="ARBA00023270"/>
    </source>
</evidence>
<dbReference type="GO" id="GO:0019700">
    <property type="term" value="P:organic phosphonate catabolic process"/>
    <property type="evidence" value="ECO:0007669"/>
    <property type="project" value="InterPro"/>
</dbReference>
<keyword evidence="1 2" id="KW-0704">Schiff base</keyword>
<dbReference type="RefSeq" id="WP_116059978.1">
    <property type="nucleotide sequence ID" value="NZ_QRDZ01000004.1"/>
</dbReference>